<dbReference type="GO" id="GO:0006313">
    <property type="term" value="P:DNA transposition"/>
    <property type="evidence" value="ECO:0007669"/>
    <property type="project" value="InterPro"/>
</dbReference>
<sequence length="137" mass="15556">MRANFTQLYLHVVWATWDRLPLITPDIQQNIYAAIIKHCQQLRCTMIAVGGVEDHVHLLIGLPPTLSVSDLIKNIKGSSSHLVTHEIKPGEFFKWQGSYGAFTVGHDGIDKVANYIRNQAIHHQQKSIIPTWELNHN</sequence>
<proteinExistence type="predicted"/>
<dbReference type="SMART" id="SM01321">
    <property type="entry name" value="Y1_Tnp"/>
    <property type="match status" value="1"/>
</dbReference>
<evidence type="ECO:0000313" key="2">
    <source>
        <dbReference type="EMBL" id="MBE9212049.1"/>
    </source>
</evidence>
<dbReference type="AlphaFoldDB" id="A0A8J7F447"/>
<evidence type="ECO:0000259" key="1">
    <source>
        <dbReference type="SMART" id="SM01321"/>
    </source>
</evidence>
<dbReference type="GO" id="GO:0004803">
    <property type="term" value="F:transposase activity"/>
    <property type="evidence" value="ECO:0007669"/>
    <property type="project" value="InterPro"/>
</dbReference>
<dbReference type="Gene3D" id="3.30.70.1290">
    <property type="entry name" value="Transposase IS200-like"/>
    <property type="match status" value="1"/>
</dbReference>
<evidence type="ECO:0000313" key="3">
    <source>
        <dbReference type="Proteomes" id="UP000620559"/>
    </source>
</evidence>
<dbReference type="PANTHER" id="PTHR33360">
    <property type="entry name" value="TRANSPOSASE FOR INSERTION SEQUENCE ELEMENT IS200"/>
    <property type="match status" value="1"/>
</dbReference>
<name>A0A8J7F447_9CYAN</name>
<gene>
    <name evidence="2" type="primary">tnpA</name>
    <name evidence="2" type="ORF">IQ247_04875</name>
</gene>
<dbReference type="NCBIfam" id="NF033573">
    <property type="entry name" value="transpos_IS200"/>
    <property type="match status" value="1"/>
</dbReference>
<dbReference type="PANTHER" id="PTHR33360:SF2">
    <property type="entry name" value="TRANSPOSASE FOR INSERTION SEQUENCE ELEMENT IS200"/>
    <property type="match status" value="1"/>
</dbReference>
<dbReference type="EMBL" id="JADEWL010000010">
    <property type="protein sequence ID" value="MBE9212049.1"/>
    <property type="molecule type" value="Genomic_DNA"/>
</dbReference>
<dbReference type="GO" id="GO:0003677">
    <property type="term" value="F:DNA binding"/>
    <property type="evidence" value="ECO:0007669"/>
    <property type="project" value="InterPro"/>
</dbReference>
<reference evidence="2" key="1">
    <citation type="submission" date="2020-10" db="EMBL/GenBank/DDBJ databases">
        <authorList>
            <person name="Castelo-Branco R."/>
            <person name="Eusebio N."/>
            <person name="Adriana R."/>
            <person name="Vieira A."/>
            <person name="Brugerolle De Fraissinette N."/>
            <person name="Rezende De Castro R."/>
            <person name="Schneider M.P."/>
            <person name="Vasconcelos V."/>
            <person name="Leao P.N."/>
        </authorList>
    </citation>
    <scope>NUCLEOTIDE SEQUENCE</scope>
    <source>
        <strain evidence="2">LEGE 06105</strain>
    </source>
</reference>
<dbReference type="SUPFAM" id="SSF143422">
    <property type="entry name" value="Transposase IS200-like"/>
    <property type="match status" value="1"/>
</dbReference>
<comment type="caution">
    <text evidence="2">The sequence shown here is derived from an EMBL/GenBank/DDBJ whole genome shotgun (WGS) entry which is preliminary data.</text>
</comment>
<dbReference type="InterPro" id="IPR002686">
    <property type="entry name" value="Transposase_17"/>
</dbReference>
<protein>
    <submittedName>
        <fullName evidence="2">IS200/IS605 family transposase</fullName>
    </submittedName>
</protein>
<dbReference type="RefSeq" id="WP_193917622.1">
    <property type="nucleotide sequence ID" value="NZ_JADEWL010000010.1"/>
</dbReference>
<feature type="domain" description="Transposase IS200-like" evidence="1">
    <location>
        <begin position="5"/>
        <end position="119"/>
    </location>
</feature>
<dbReference type="InterPro" id="IPR036515">
    <property type="entry name" value="Transposase_17_sf"/>
</dbReference>
<keyword evidence="3" id="KW-1185">Reference proteome</keyword>
<dbReference type="Proteomes" id="UP000620559">
    <property type="component" value="Unassembled WGS sequence"/>
</dbReference>
<accession>A0A8J7F447</accession>
<organism evidence="2 3">
    <name type="scientific">Plectonema cf. radiosum LEGE 06105</name>
    <dbReference type="NCBI Taxonomy" id="945769"/>
    <lineage>
        <taxon>Bacteria</taxon>
        <taxon>Bacillati</taxon>
        <taxon>Cyanobacteriota</taxon>
        <taxon>Cyanophyceae</taxon>
        <taxon>Oscillatoriophycideae</taxon>
        <taxon>Oscillatoriales</taxon>
        <taxon>Microcoleaceae</taxon>
        <taxon>Plectonema</taxon>
    </lineage>
</organism>
<dbReference type="Pfam" id="PF01797">
    <property type="entry name" value="Y1_Tnp"/>
    <property type="match status" value="1"/>
</dbReference>